<name>X1M9U7_9ZZZZ</name>
<organism evidence="1">
    <name type="scientific">marine sediment metagenome</name>
    <dbReference type="NCBI Taxonomy" id="412755"/>
    <lineage>
        <taxon>unclassified sequences</taxon>
        <taxon>metagenomes</taxon>
        <taxon>ecological metagenomes</taxon>
    </lineage>
</organism>
<feature type="non-terminal residue" evidence="1">
    <location>
        <position position="1"/>
    </location>
</feature>
<evidence type="ECO:0000313" key="1">
    <source>
        <dbReference type="EMBL" id="GAI11450.1"/>
    </source>
</evidence>
<reference evidence="1" key="1">
    <citation type="journal article" date="2014" name="Front. Microbiol.">
        <title>High frequency of phylogenetically diverse reductive dehalogenase-homologous genes in deep subseafloor sedimentary metagenomes.</title>
        <authorList>
            <person name="Kawai M."/>
            <person name="Futagami T."/>
            <person name="Toyoda A."/>
            <person name="Takaki Y."/>
            <person name="Nishi S."/>
            <person name="Hori S."/>
            <person name="Arai W."/>
            <person name="Tsubouchi T."/>
            <person name="Morono Y."/>
            <person name="Uchiyama I."/>
            <person name="Ito T."/>
            <person name="Fujiyama A."/>
            <person name="Inagaki F."/>
            <person name="Takami H."/>
        </authorList>
    </citation>
    <scope>NUCLEOTIDE SEQUENCE</scope>
    <source>
        <strain evidence="1">Expedition CK06-06</strain>
    </source>
</reference>
<dbReference type="AlphaFoldDB" id="X1M9U7"/>
<proteinExistence type="predicted"/>
<accession>X1M9U7</accession>
<dbReference type="EMBL" id="BARV01007695">
    <property type="protein sequence ID" value="GAI11450.1"/>
    <property type="molecule type" value="Genomic_DNA"/>
</dbReference>
<comment type="caution">
    <text evidence="1">The sequence shown here is derived from an EMBL/GenBank/DDBJ whole genome shotgun (WGS) entry which is preliminary data.</text>
</comment>
<sequence length="55" mass="6200">AMRVKHPAINPNPITINPHIFKKSIIPKAVEFATIDVARPENIPFVSRRNPAEDQ</sequence>
<gene>
    <name evidence="1" type="ORF">S06H3_15621</name>
</gene>
<protein>
    <submittedName>
        <fullName evidence="1">Uncharacterized protein</fullName>
    </submittedName>
</protein>